<organism evidence="2 3">
    <name type="scientific">Romanomermis culicivorax</name>
    <name type="common">Nematode worm</name>
    <dbReference type="NCBI Taxonomy" id="13658"/>
    <lineage>
        <taxon>Eukaryota</taxon>
        <taxon>Metazoa</taxon>
        <taxon>Ecdysozoa</taxon>
        <taxon>Nematoda</taxon>
        <taxon>Enoplea</taxon>
        <taxon>Dorylaimia</taxon>
        <taxon>Mermithida</taxon>
        <taxon>Mermithoidea</taxon>
        <taxon>Mermithidae</taxon>
        <taxon>Romanomermis</taxon>
    </lineage>
</organism>
<feature type="compositionally biased region" description="Low complexity" evidence="1">
    <location>
        <begin position="1"/>
        <end position="15"/>
    </location>
</feature>
<dbReference type="WBParaSite" id="nRc.2.0.1.t30129-RA">
    <property type="protein sequence ID" value="nRc.2.0.1.t30129-RA"/>
    <property type="gene ID" value="nRc.2.0.1.g30129"/>
</dbReference>
<name>A0A915JVS2_ROMCU</name>
<proteinExistence type="predicted"/>
<sequence>MDSPSQSPDNDSPKPTTWKKKRSQSARTLAANRARQRFFIYLKLVVGSILGSIHPPERSAQAPLISPPPRAPIAKISTKITIRLLLMETRQY</sequence>
<evidence type="ECO:0000313" key="2">
    <source>
        <dbReference type="Proteomes" id="UP000887565"/>
    </source>
</evidence>
<dbReference type="AlphaFoldDB" id="A0A915JVS2"/>
<accession>A0A915JVS2</accession>
<protein>
    <submittedName>
        <fullName evidence="3">Uncharacterized protein</fullName>
    </submittedName>
</protein>
<keyword evidence="2" id="KW-1185">Reference proteome</keyword>
<evidence type="ECO:0000256" key="1">
    <source>
        <dbReference type="SAM" id="MobiDB-lite"/>
    </source>
</evidence>
<evidence type="ECO:0000313" key="3">
    <source>
        <dbReference type="WBParaSite" id="nRc.2.0.1.t30129-RA"/>
    </source>
</evidence>
<dbReference type="Proteomes" id="UP000887565">
    <property type="component" value="Unplaced"/>
</dbReference>
<feature type="region of interest" description="Disordered" evidence="1">
    <location>
        <begin position="1"/>
        <end position="29"/>
    </location>
</feature>
<reference evidence="3" key="1">
    <citation type="submission" date="2022-11" db="UniProtKB">
        <authorList>
            <consortium name="WormBaseParasite"/>
        </authorList>
    </citation>
    <scope>IDENTIFICATION</scope>
</reference>